<dbReference type="GO" id="GO:0008168">
    <property type="term" value="F:methyltransferase activity"/>
    <property type="evidence" value="ECO:0007669"/>
    <property type="project" value="UniProtKB-KW"/>
</dbReference>
<dbReference type="InterPro" id="IPR014048">
    <property type="entry name" value="MethylDNA_cys_MeTrfase_DNA-bd"/>
</dbReference>
<accession>A0A486XIB1</accession>
<proteinExistence type="predicted"/>
<dbReference type="CDD" id="cd06445">
    <property type="entry name" value="ATase"/>
    <property type="match status" value="1"/>
</dbReference>
<dbReference type="InterPro" id="IPR036217">
    <property type="entry name" value="MethylDNA_cys_MeTrfase_DNAb"/>
</dbReference>
<evidence type="ECO:0000259" key="2">
    <source>
        <dbReference type="Pfam" id="PF01035"/>
    </source>
</evidence>
<dbReference type="NCBIfam" id="TIGR00589">
    <property type="entry name" value="ogt"/>
    <property type="match status" value="1"/>
</dbReference>
<dbReference type="SUPFAM" id="SSF46767">
    <property type="entry name" value="Methylated DNA-protein cysteine methyltransferase, C-terminal domain"/>
    <property type="match status" value="1"/>
</dbReference>
<organism evidence="3">
    <name type="scientific">Rheinheimera sp. BAL341</name>
    <dbReference type="NCBI Taxonomy" id="1708203"/>
    <lineage>
        <taxon>Bacteria</taxon>
        <taxon>Pseudomonadati</taxon>
        <taxon>Pseudomonadota</taxon>
        <taxon>Gammaproteobacteria</taxon>
        <taxon>Chromatiales</taxon>
        <taxon>Chromatiaceae</taxon>
        <taxon>Rheinheimera</taxon>
    </lineage>
</organism>
<dbReference type="GO" id="GO:0032259">
    <property type="term" value="P:methylation"/>
    <property type="evidence" value="ECO:0007669"/>
    <property type="project" value="UniProtKB-KW"/>
</dbReference>
<sequence>MTQQQGTQQYQRIWQTVLQIPPGKVASYGQIADLAGLPGRARLVGKALGYAPAQLALPWYRVIRSDRRLGFAPGSSQAEQQRMLLLNEGVVLINYRATLQHMWQPDLAELLFNLRY</sequence>
<name>A0A486XIB1_9GAMM</name>
<dbReference type="Pfam" id="PF01035">
    <property type="entry name" value="DNA_binding_1"/>
    <property type="match status" value="1"/>
</dbReference>
<evidence type="ECO:0000256" key="1">
    <source>
        <dbReference type="ARBA" id="ARBA00022763"/>
    </source>
</evidence>
<dbReference type="PANTHER" id="PTHR42942:SF1">
    <property type="entry name" value="ALKYLTRANSFERASE-LIKE PROTEIN 1"/>
    <property type="match status" value="1"/>
</dbReference>
<dbReference type="AlphaFoldDB" id="A0A486XIB1"/>
<gene>
    <name evidence="3" type="ORF">BAL341_682</name>
</gene>
<dbReference type="EMBL" id="CAAJGR010000059">
    <property type="protein sequence ID" value="VHO02268.1"/>
    <property type="molecule type" value="Genomic_DNA"/>
</dbReference>
<dbReference type="Gene3D" id="1.10.10.10">
    <property type="entry name" value="Winged helix-like DNA-binding domain superfamily/Winged helix DNA-binding domain"/>
    <property type="match status" value="1"/>
</dbReference>
<dbReference type="GO" id="GO:0006281">
    <property type="term" value="P:DNA repair"/>
    <property type="evidence" value="ECO:0007669"/>
    <property type="project" value="InterPro"/>
</dbReference>
<feature type="domain" description="Methylated-DNA-[protein]-cysteine S-methyltransferase DNA binding" evidence="2">
    <location>
        <begin position="10"/>
        <end position="90"/>
    </location>
</feature>
<dbReference type="InterPro" id="IPR052520">
    <property type="entry name" value="ATL_DNA_repair"/>
</dbReference>
<keyword evidence="3" id="KW-0808">Transferase</keyword>
<dbReference type="InterPro" id="IPR036388">
    <property type="entry name" value="WH-like_DNA-bd_sf"/>
</dbReference>
<dbReference type="PANTHER" id="PTHR42942">
    <property type="entry name" value="6-O-METHYLGUANINE DNA METHYLTRANSFERASE"/>
    <property type="match status" value="1"/>
</dbReference>
<protein>
    <submittedName>
        <fullName evidence="3">Methylated-DNA--protein-cysteine methyltransferase-related protein</fullName>
    </submittedName>
</protein>
<reference evidence="3" key="1">
    <citation type="submission" date="2019-04" db="EMBL/GenBank/DDBJ databases">
        <authorList>
            <person name="Brambilla D."/>
        </authorList>
    </citation>
    <scope>NUCLEOTIDE SEQUENCE</scope>
    <source>
        <strain evidence="3">BAL1</strain>
    </source>
</reference>
<evidence type="ECO:0000313" key="3">
    <source>
        <dbReference type="EMBL" id="VHO02268.1"/>
    </source>
</evidence>
<keyword evidence="1" id="KW-0227">DNA damage</keyword>
<keyword evidence="3" id="KW-0489">Methyltransferase</keyword>